<evidence type="ECO:0000256" key="2">
    <source>
        <dbReference type="ARBA" id="ARBA00022448"/>
    </source>
</evidence>
<evidence type="ECO:0000256" key="3">
    <source>
        <dbReference type="ARBA" id="ARBA00022927"/>
    </source>
</evidence>
<dbReference type="Pfam" id="PF04603">
    <property type="entry name" value="Mog1"/>
    <property type="match status" value="1"/>
</dbReference>
<reference evidence="4 5" key="1">
    <citation type="submission" date="2024-07" db="EMBL/GenBank/DDBJ databases">
        <title>Section-level genome sequencing and comparative genomics of Aspergillus sections Usti and Cavernicolus.</title>
        <authorList>
            <consortium name="Lawrence Berkeley National Laboratory"/>
            <person name="Nybo J.L."/>
            <person name="Vesth T.C."/>
            <person name="Theobald S."/>
            <person name="Frisvad J.C."/>
            <person name="Larsen T.O."/>
            <person name="Kjaerboelling I."/>
            <person name="Rothschild-Mancinelli K."/>
            <person name="Lyhne E.K."/>
            <person name="Kogle M.E."/>
            <person name="Barry K."/>
            <person name="Clum A."/>
            <person name="Na H."/>
            <person name="Ledsgaard L."/>
            <person name="Lin J."/>
            <person name="Lipzen A."/>
            <person name="Kuo A."/>
            <person name="Riley R."/>
            <person name="Mondo S."/>
            <person name="Labutti K."/>
            <person name="Haridas S."/>
            <person name="Pangalinan J."/>
            <person name="Salamov A.A."/>
            <person name="Simmons B.A."/>
            <person name="Magnuson J.K."/>
            <person name="Chen J."/>
            <person name="Drula E."/>
            <person name="Henrissat B."/>
            <person name="Wiebenga A."/>
            <person name="Lubbers R.J."/>
            <person name="Gomes A.C."/>
            <person name="Macurrencykelacurrency M.R."/>
            <person name="Stajich J."/>
            <person name="Grigoriev I.V."/>
            <person name="Mortensen U.H."/>
            <person name="De Vries R.P."/>
            <person name="Baker S.E."/>
            <person name="Andersen M.R."/>
        </authorList>
    </citation>
    <scope>NUCLEOTIDE SEQUENCE [LARGE SCALE GENOMIC DNA]</scope>
    <source>
        <strain evidence="4 5">CBS 449.75</strain>
    </source>
</reference>
<keyword evidence="5" id="KW-1185">Reference proteome</keyword>
<proteinExistence type="inferred from homology"/>
<gene>
    <name evidence="4" type="ORF">BJX67DRAFT_179505</name>
</gene>
<dbReference type="SUPFAM" id="SSF55724">
    <property type="entry name" value="Mog1p/PsbP-like"/>
    <property type="match status" value="1"/>
</dbReference>
<evidence type="ECO:0000313" key="4">
    <source>
        <dbReference type="EMBL" id="KAL2865572.1"/>
    </source>
</evidence>
<comment type="caution">
    <text evidence="4">The sequence shown here is derived from an EMBL/GenBank/DDBJ whole genome shotgun (WGS) entry which is preliminary data.</text>
</comment>
<evidence type="ECO:0000256" key="1">
    <source>
        <dbReference type="ARBA" id="ARBA00010307"/>
    </source>
</evidence>
<keyword evidence="3" id="KW-0653">Protein transport</keyword>
<organism evidence="4 5">
    <name type="scientific">Aspergillus lucknowensis</name>
    <dbReference type="NCBI Taxonomy" id="176173"/>
    <lineage>
        <taxon>Eukaryota</taxon>
        <taxon>Fungi</taxon>
        <taxon>Dikarya</taxon>
        <taxon>Ascomycota</taxon>
        <taxon>Pezizomycotina</taxon>
        <taxon>Eurotiomycetes</taxon>
        <taxon>Eurotiomycetidae</taxon>
        <taxon>Eurotiales</taxon>
        <taxon>Aspergillaceae</taxon>
        <taxon>Aspergillus</taxon>
        <taxon>Aspergillus subgen. Nidulantes</taxon>
    </lineage>
</organism>
<keyword evidence="2" id="KW-0813">Transport</keyword>
<sequence length="225" mass="24103">MPTPTSKDLYGGAIKAVIPRGWLDASDLRQVPDHQELFLSPTTLSHLIFEINERVSKETALSSLQSTPHLEILGPNPESSPETVGKAAALYHLHDIRDGDGDVLRIVTPPHSISLAKLPSTKAYKGICVISSSERTRSGVPASIGGAAAGSSADGSLGSSVSVHYLLVRLEEQETDVLVFFNVPHKEFDEKGDPRGLSNEEELASEIIDGLAEKLEIVDWGLFGG</sequence>
<dbReference type="Proteomes" id="UP001610432">
    <property type="component" value="Unassembled WGS sequence"/>
</dbReference>
<evidence type="ECO:0000313" key="5">
    <source>
        <dbReference type="Proteomes" id="UP001610432"/>
    </source>
</evidence>
<name>A0ABR4LQE4_9EURO</name>
<comment type="similarity">
    <text evidence="1">Belongs to the MOG1 family.</text>
</comment>
<protein>
    <recommendedName>
        <fullName evidence="6">Ran-interacting protein Mog1</fullName>
    </recommendedName>
</protein>
<evidence type="ECO:0008006" key="6">
    <source>
        <dbReference type="Google" id="ProtNLM"/>
    </source>
</evidence>
<dbReference type="EMBL" id="JBFXLQ010000031">
    <property type="protein sequence ID" value="KAL2865572.1"/>
    <property type="molecule type" value="Genomic_DNA"/>
</dbReference>
<dbReference type="RefSeq" id="XP_070884551.1">
    <property type="nucleotide sequence ID" value="XM_071025170.1"/>
</dbReference>
<dbReference type="InterPro" id="IPR007681">
    <property type="entry name" value="Mog1"/>
</dbReference>
<dbReference type="GeneID" id="98140242"/>
<accession>A0ABR4LQE4</accession>
<dbReference type="Gene3D" id="3.40.1000.10">
    <property type="entry name" value="Mog1/PsbP, alpha/beta/alpha sandwich"/>
    <property type="match status" value="1"/>
</dbReference>
<dbReference type="PANTHER" id="PTHR15837">
    <property type="entry name" value="RAN GUANINE NUCLEOTIDE RELEASE FACTOR"/>
    <property type="match status" value="1"/>
</dbReference>
<dbReference type="PANTHER" id="PTHR15837:SF0">
    <property type="entry name" value="RAN GUANINE NUCLEOTIDE RELEASE FACTOR"/>
    <property type="match status" value="1"/>
</dbReference>
<dbReference type="InterPro" id="IPR016123">
    <property type="entry name" value="Mog1/PsbP_a/b/a-sand"/>
</dbReference>